<dbReference type="NCBIfam" id="TIGR01369">
    <property type="entry name" value="CPSaseII_lrg"/>
    <property type="match status" value="1"/>
</dbReference>
<dbReference type="PROSITE" id="PS50975">
    <property type="entry name" value="ATP_GRASP"/>
    <property type="match status" value="2"/>
</dbReference>
<dbReference type="HAMAP" id="MF_01209">
    <property type="entry name" value="CPSase_S_chain"/>
    <property type="match status" value="1"/>
</dbReference>
<evidence type="ECO:0000313" key="33">
    <source>
        <dbReference type="EMBL" id="KAI9561604.1"/>
    </source>
</evidence>
<evidence type="ECO:0000256" key="10">
    <source>
        <dbReference type="ARBA" id="ARBA00022723"/>
    </source>
</evidence>
<dbReference type="Pfam" id="PF00117">
    <property type="entry name" value="GATase"/>
    <property type="match status" value="1"/>
</dbReference>
<comment type="catalytic activity">
    <reaction evidence="25">
        <text>hydrogencarbonate + L-glutamine + 2 ATP + H2O = carbamoyl phosphate + L-glutamate + 2 ADP + phosphate + 2 H(+)</text>
        <dbReference type="Rhea" id="RHEA:18633"/>
        <dbReference type="ChEBI" id="CHEBI:15377"/>
        <dbReference type="ChEBI" id="CHEBI:15378"/>
        <dbReference type="ChEBI" id="CHEBI:17544"/>
        <dbReference type="ChEBI" id="CHEBI:29985"/>
        <dbReference type="ChEBI" id="CHEBI:30616"/>
        <dbReference type="ChEBI" id="CHEBI:43474"/>
        <dbReference type="ChEBI" id="CHEBI:58228"/>
        <dbReference type="ChEBI" id="CHEBI:58359"/>
        <dbReference type="ChEBI" id="CHEBI:456216"/>
        <dbReference type="EC" id="6.3.5.5"/>
    </reaction>
</comment>
<dbReference type="SUPFAM" id="SSF52335">
    <property type="entry name" value="Methylglyoxal synthase-like"/>
    <property type="match status" value="1"/>
</dbReference>
<dbReference type="GO" id="GO:0046872">
    <property type="term" value="F:metal ion binding"/>
    <property type="evidence" value="ECO:0007669"/>
    <property type="project" value="UniProtKB-KW"/>
</dbReference>
<dbReference type="InterPro" id="IPR017926">
    <property type="entry name" value="GATASE"/>
</dbReference>
<dbReference type="InterPro" id="IPR013815">
    <property type="entry name" value="ATP_grasp_subdomain_1"/>
</dbReference>
<dbReference type="Pfam" id="PF02142">
    <property type="entry name" value="MGS"/>
    <property type="match status" value="1"/>
</dbReference>
<comment type="pathway">
    <text evidence="3">Pyrimidine metabolism; UMP biosynthesis via de novo pathway; (S)-dihydroorotate from bicarbonate: step 1/3.</text>
</comment>
<dbReference type="FunFam" id="3.40.50.880:FF:000006">
    <property type="entry name" value="Carbamoyl-phosphate synthase 1, mitochondrial"/>
    <property type="match status" value="1"/>
</dbReference>
<dbReference type="GO" id="GO:0006228">
    <property type="term" value="P:UTP biosynthetic process"/>
    <property type="evidence" value="ECO:0007669"/>
    <property type="project" value="TreeGrafter"/>
</dbReference>
<proteinExistence type="inferred from homology"/>
<evidence type="ECO:0000256" key="4">
    <source>
        <dbReference type="ARBA" id="ARBA00004852"/>
    </source>
</evidence>
<dbReference type="Pfam" id="PF25596">
    <property type="entry name" value="CPSase_L_D1"/>
    <property type="match status" value="2"/>
</dbReference>
<dbReference type="NCBIfam" id="NF003671">
    <property type="entry name" value="PRK05294.1"/>
    <property type="match status" value="1"/>
</dbReference>
<dbReference type="FunFam" id="3.40.50.1370:FF:000005">
    <property type="entry name" value="CAD protein-like isoform X1"/>
    <property type="match status" value="1"/>
</dbReference>
<dbReference type="PROSITE" id="PS00866">
    <property type="entry name" value="CPSASE_1"/>
    <property type="match status" value="1"/>
</dbReference>
<dbReference type="InterPro" id="IPR005479">
    <property type="entry name" value="CPAse_ATP-bd"/>
</dbReference>
<comment type="similarity">
    <text evidence="19">In the 3rd section; belongs to the metallo-dependent hydrolases superfamily. DHOase family. CAD subfamily.</text>
</comment>
<evidence type="ECO:0000256" key="28">
    <source>
        <dbReference type="ARBA" id="ARBA00059164"/>
    </source>
</evidence>
<dbReference type="InterPro" id="IPR005483">
    <property type="entry name" value="CPSase_dom"/>
</dbReference>
<dbReference type="Gene3D" id="3.40.50.1370">
    <property type="entry name" value="Aspartate/ornithine carbamoyltransferase"/>
    <property type="match status" value="2"/>
</dbReference>
<dbReference type="InterPro" id="IPR011761">
    <property type="entry name" value="ATP-grasp"/>
</dbReference>
<keyword evidence="10" id="KW-0479">Metal-binding</keyword>
<evidence type="ECO:0000256" key="21">
    <source>
        <dbReference type="ARBA" id="ARBA00043984"/>
    </source>
</evidence>
<dbReference type="GO" id="GO:0006541">
    <property type="term" value="P:glutamine metabolic process"/>
    <property type="evidence" value="ECO:0007669"/>
    <property type="project" value="InterPro"/>
</dbReference>
<dbReference type="CDD" id="cd01423">
    <property type="entry name" value="MGS_CPS_I_III"/>
    <property type="match status" value="1"/>
</dbReference>
<dbReference type="InterPro" id="IPR011607">
    <property type="entry name" value="MGS-like_dom"/>
</dbReference>
<dbReference type="NCBIfam" id="TIGR01368">
    <property type="entry name" value="CPSaseIIsmall"/>
    <property type="match status" value="1"/>
</dbReference>
<dbReference type="HAMAP" id="MF_00001">
    <property type="entry name" value="Asp_carb_tr"/>
    <property type="match status" value="1"/>
</dbReference>
<dbReference type="InterPro" id="IPR058047">
    <property type="entry name" value="CPSase_preATP-grasp"/>
</dbReference>
<feature type="domain" description="MGS-like" evidence="32">
    <location>
        <begin position="1312"/>
        <end position="1467"/>
    </location>
</feature>
<evidence type="ECO:0000313" key="34">
    <source>
        <dbReference type="Proteomes" id="UP000820818"/>
    </source>
</evidence>
<organism evidence="33 34">
    <name type="scientific">Daphnia sinensis</name>
    <dbReference type="NCBI Taxonomy" id="1820382"/>
    <lineage>
        <taxon>Eukaryota</taxon>
        <taxon>Metazoa</taxon>
        <taxon>Ecdysozoa</taxon>
        <taxon>Arthropoda</taxon>
        <taxon>Crustacea</taxon>
        <taxon>Branchiopoda</taxon>
        <taxon>Diplostraca</taxon>
        <taxon>Cladocera</taxon>
        <taxon>Anomopoda</taxon>
        <taxon>Daphniidae</taxon>
        <taxon>Daphnia</taxon>
        <taxon>Daphnia similis group</taxon>
    </lineage>
</organism>
<evidence type="ECO:0000256" key="20">
    <source>
        <dbReference type="ARBA" id="ARBA00043979"/>
    </source>
</evidence>
<comment type="cofactor">
    <cofactor evidence="1">
        <name>Zn(2+)</name>
        <dbReference type="ChEBI" id="CHEBI:29105"/>
    </cofactor>
</comment>
<dbReference type="Gene3D" id="1.10.1030.10">
    <property type="entry name" value="Carbamoyl-phosphate synthetase, large subunit oligomerisation domain"/>
    <property type="match status" value="1"/>
</dbReference>
<feature type="region of interest" description="Disordered" evidence="30">
    <location>
        <begin position="1894"/>
        <end position="1955"/>
    </location>
</feature>
<dbReference type="PROSITE" id="PS51273">
    <property type="entry name" value="GATASE_TYPE_1"/>
    <property type="match status" value="1"/>
</dbReference>
<comment type="caution">
    <text evidence="33">The sequence shown here is derived from an EMBL/GenBank/DDBJ whole genome shotgun (WGS) entry which is preliminary data.</text>
</comment>
<feature type="region of interest" description="Disordered" evidence="30">
    <location>
        <begin position="1827"/>
        <end position="1857"/>
    </location>
</feature>
<dbReference type="PANTHER" id="PTHR11405:SF5">
    <property type="entry name" value="CAD PROTEIN"/>
    <property type="match status" value="1"/>
</dbReference>
<dbReference type="GO" id="GO:0019240">
    <property type="term" value="P:citrulline biosynthetic process"/>
    <property type="evidence" value="ECO:0007669"/>
    <property type="project" value="TreeGrafter"/>
</dbReference>
<comment type="function">
    <text evidence="28">Multifunctional protein that encodes the first 3 enzymatic activities of the de novo pyrimidine pathway: carbamoylphosphate synthetase (CPSase; EC 6.3.5.5), aspartate transcarbamylase (ATCase; EC 2.1.3.2) and dihydroorotase (DHOase; EC 3.5.2.3). The CPSase-function is accomplished in 2 steps, by a glutamine-dependent amidotransferase activity (GATase) that binds and cleaves glutamine to produce ammonia, followed by an ammonium-dependent carbamoyl phosphate synthetase, which reacts with the ammonia, hydrogencarbonate and ATP to form carbamoyl phosphate. The endogenously produced carbamoyl phosphate is sequestered and channeled to the ATCase active site. ATCase then catalyzes the formation of carbamoyl-L-aspartate from L-aspartate and carbamoyl phosphate. In the last step, DHOase catalyzes the cyclization of carbamoyl aspartate to dihydroorotate.</text>
</comment>
<dbReference type="InterPro" id="IPR002195">
    <property type="entry name" value="Dihydroorotase_CS"/>
</dbReference>
<dbReference type="PRINTS" id="PR00101">
    <property type="entry name" value="ATCASE"/>
</dbReference>
<evidence type="ECO:0000259" key="32">
    <source>
        <dbReference type="PROSITE" id="PS51855"/>
    </source>
</evidence>
<dbReference type="InterPro" id="IPR016185">
    <property type="entry name" value="PreATP-grasp_dom_sf"/>
</dbReference>
<dbReference type="GO" id="GO:0006207">
    <property type="term" value="P:'de novo' pyrimidine nucleobase biosynthetic process"/>
    <property type="evidence" value="ECO:0007669"/>
    <property type="project" value="InterPro"/>
</dbReference>
<evidence type="ECO:0008006" key="35">
    <source>
        <dbReference type="Google" id="ProtNLM"/>
    </source>
</evidence>
<evidence type="ECO:0000256" key="26">
    <source>
        <dbReference type="ARBA" id="ARBA00048859"/>
    </source>
</evidence>
<dbReference type="SMART" id="SM01097">
    <property type="entry name" value="CPSase_sm_chain"/>
    <property type="match status" value="1"/>
</dbReference>
<dbReference type="Gene3D" id="3.40.50.1380">
    <property type="entry name" value="Methylglyoxal synthase-like domain"/>
    <property type="match status" value="1"/>
</dbReference>
<dbReference type="GO" id="GO:0004088">
    <property type="term" value="F:carbamoyl-phosphate synthase (glutamine-hydrolyzing) activity"/>
    <property type="evidence" value="ECO:0007669"/>
    <property type="project" value="UniProtKB-EC"/>
</dbReference>
<keyword evidence="8" id="KW-0436">Ligase</keyword>
<comment type="subcellular location">
    <subcellularLocation>
        <location evidence="2">Cytoplasm</location>
    </subcellularLocation>
</comment>
<dbReference type="NCBIfam" id="NF009475">
    <property type="entry name" value="PRK12838.1"/>
    <property type="match status" value="1"/>
</dbReference>
<dbReference type="SUPFAM" id="SSF52317">
    <property type="entry name" value="Class I glutamine amidotransferase-like"/>
    <property type="match status" value="1"/>
</dbReference>
<dbReference type="Pfam" id="PF02786">
    <property type="entry name" value="CPSase_L_D2"/>
    <property type="match status" value="2"/>
</dbReference>
<dbReference type="GO" id="GO:0004359">
    <property type="term" value="F:glutaminase activity"/>
    <property type="evidence" value="ECO:0007669"/>
    <property type="project" value="UniProtKB-EC"/>
</dbReference>
<evidence type="ECO:0000256" key="11">
    <source>
        <dbReference type="ARBA" id="ARBA00022737"/>
    </source>
</evidence>
<comment type="pathway">
    <text evidence="4">Pyrimidine metabolism; UMP biosynthesis via de novo pathway; (S)-dihydroorotate from bicarbonate: step 2/3.</text>
</comment>
<dbReference type="PROSITE" id="PS00482">
    <property type="entry name" value="DIHYDROOROTASE_1"/>
    <property type="match status" value="1"/>
</dbReference>
<dbReference type="FunFam" id="3.30.1490.20:FF:000001">
    <property type="entry name" value="Carbamoyl-phosphate synthase large chain"/>
    <property type="match status" value="1"/>
</dbReference>
<name>A0AAD5KVW1_9CRUS</name>
<evidence type="ECO:0000256" key="16">
    <source>
        <dbReference type="ARBA" id="ARBA00022962"/>
    </source>
</evidence>
<dbReference type="InterPro" id="IPR032466">
    <property type="entry name" value="Metal_Hydrolase"/>
</dbReference>
<dbReference type="FunFam" id="3.40.50.1380:FF:000005">
    <property type="entry name" value="CAD protein-like isoform X1"/>
    <property type="match status" value="1"/>
</dbReference>
<dbReference type="CDD" id="cd01744">
    <property type="entry name" value="GATase1_CPSase"/>
    <property type="match status" value="1"/>
</dbReference>
<dbReference type="GO" id="GO:0004151">
    <property type="term" value="F:dihydroorotase activity"/>
    <property type="evidence" value="ECO:0007669"/>
    <property type="project" value="UniProtKB-EC"/>
</dbReference>
<evidence type="ECO:0000256" key="5">
    <source>
        <dbReference type="ARBA" id="ARBA00004880"/>
    </source>
</evidence>
<dbReference type="PROSITE" id="PS00097">
    <property type="entry name" value="CARBAMOYLTRANSFERASE"/>
    <property type="match status" value="1"/>
</dbReference>
<comment type="similarity">
    <text evidence="22">In the 2nd section; belongs to the CarB family.</text>
</comment>
<keyword evidence="15 29" id="KW-0067">ATP-binding</keyword>
<dbReference type="InterPro" id="IPR029062">
    <property type="entry name" value="Class_I_gatase-like"/>
</dbReference>
<evidence type="ECO:0000256" key="25">
    <source>
        <dbReference type="ARBA" id="ARBA00048816"/>
    </source>
</evidence>
<dbReference type="FunFam" id="3.30.470.20:FF:000004">
    <property type="entry name" value="Carbamoyl-phosphate synthase (glutamine-hydrolyzing)"/>
    <property type="match status" value="1"/>
</dbReference>
<protein>
    <recommendedName>
        <fullName evidence="35">Dihydroorotase</fullName>
    </recommendedName>
</protein>
<dbReference type="PROSITE" id="PS00867">
    <property type="entry name" value="CPSASE_2"/>
    <property type="match status" value="2"/>
</dbReference>
<evidence type="ECO:0000256" key="22">
    <source>
        <dbReference type="ARBA" id="ARBA00043998"/>
    </source>
</evidence>
<feature type="domain" description="ATP-grasp" evidence="31">
    <location>
        <begin position="1056"/>
        <end position="1247"/>
    </location>
</feature>
<dbReference type="GO" id="GO:0004087">
    <property type="term" value="F:carbamoyl-phosphate synthase (ammonia) activity"/>
    <property type="evidence" value="ECO:0007669"/>
    <property type="project" value="UniProtKB-EC"/>
</dbReference>
<dbReference type="Pfam" id="PF00185">
    <property type="entry name" value="OTCace"/>
    <property type="match status" value="1"/>
</dbReference>
<keyword evidence="14" id="KW-0862">Zinc</keyword>
<keyword evidence="17" id="KW-0665">Pyrimidine biosynthesis</keyword>
<feature type="domain" description="ATP-grasp" evidence="31">
    <location>
        <begin position="522"/>
        <end position="714"/>
    </location>
</feature>
<dbReference type="PRINTS" id="PR00098">
    <property type="entry name" value="CPSASE"/>
</dbReference>
<evidence type="ECO:0000256" key="24">
    <source>
        <dbReference type="ARBA" id="ARBA00048492"/>
    </source>
</evidence>
<dbReference type="InterPro" id="IPR006680">
    <property type="entry name" value="Amidohydro-rel"/>
</dbReference>
<dbReference type="InterPro" id="IPR006275">
    <property type="entry name" value="CPSase_lsu"/>
</dbReference>
<dbReference type="PROSITE" id="PS51855">
    <property type="entry name" value="MGS"/>
    <property type="match status" value="1"/>
</dbReference>
<keyword evidence="34" id="KW-1185">Reference proteome</keyword>
<dbReference type="FunFam" id="3.40.50.20:FF:000011">
    <property type="entry name" value="CAD protein-like isoform X1"/>
    <property type="match status" value="1"/>
</dbReference>
<evidence type="ECO:0000256" key="19">
    <source>
        <dbReference type="ARBA" id="ARBA00043968"/>
    </source>
</evidence>
<dbReference type="FunFam" id="1.10.1030.10:FF:000001">
    <property type="entry name" value="Carbamoyl-phosphate synthase large chain"/>
    <property type="match status" value="1"/>
</dbReference>
<dbReference type="SMART" id="SM01096">
    <property type="entry name" value="CPSase_L_D3"/>
    <property type="match status" value="1"/>
</dbReference>
<evidence type="ECO:0000256" key="18">
    <source>
        <dbReference type="ARBA" id="ARBA00023268"/>
    </source>
</evidence>
<evidence type="ECO:0000256" key="29">
    <source>
        <dbReference type="PROSITE-ProRule" id="PRU00409"/>
    </source>
</evidence>
<evidence type="ECO:0000256" key="9">
    <source>
        <dbReference type="ARBA" id="ARBA00022679"/>
    </source>
</evidence>
<feature type="compositionally biased region" description="Polar residues" evidence="30">
    <location>
        <begin position="1843"/>
        <end position="1852"/>
    </location>
</feature>
<dbReference type="GO" id="GO:0005524">
    <property type="term" value="F:ATP binding"/>
    <property type="evidence" value="ECO:0007669"/>
    <property type="project" value="UniProtKB-UniRule"/>
</dbReference>
<evidence type="ECO:0000256" key="2">
    <source>
        <dbReference type="ARBA" id="ARBA00004496"/>
    </source>
</evidence>
<evidence type="ECO:0000256" key="7">
    <source>
        <dbReference type="ARBA" id="ARBA00022553"/>
    </source>
</evidence>
<evidence type="ECO:0000256" key="17">
    <source>
        <dbReference type="ARBA" id="ARBA00022975"/>
    </source>
</evidence>
<evidence type="ECO:0000256" key="3">
    <source>
        <dbReference type="ARBA" id="ARBA00004812"/>
    </source>
</evidence>
<dbReference type="Gene3D" id="3.40.50.880">
    <property type="match status" value="1"/>
</dbReference>
<dbReference type="InterPro" id="IPR002474">
    <property type="entry name" value="CarbamoylP_synth_ssu_N"/>
</dbReference>
<accession>A0AAD5KVW1</accession>
<evidence type="ECO:0000256" key="8">
    <source>
        <dbReference type="ARBA" id="ARBA00022598"/>
    </source>
</evidence>
<dbReference type="InterPro" id="IPR035686">
    <property type="entry name" value="CPSase_GATase1"/>
</dbReference>
<dbReference type="FunFam" id="3.30.470.20:FF:000001">
    <property type="entry name" value="Carbamoyl-phosphate synthase large chain"/>
    <property type="match status" value="1"/>
</dbReference>
<comment type="catalytic activity">
    <reaction evidence="24">
        <text>(S)-dihydroorotate + H2O = N-carbamoyl-L-aspartate + H(+)</text>
        <dbReference type="Rhea" id="RHEA:24296"/>
        <dbReference type="ChEBI" id="CHEBI:15377"/>
        <dbReference type="ChEBI" id="CHEBI:15378"/>
        <dbReference type="ChEBI" id="CHEBI:30864"/>
        <dbReference type="ChEBI" id="CHEBI:32814"/>
        <dbReference type="EC" id="3.5.2.3"/>
    </reaction>
</comment>
<dbReference type="InterPro" id="IPR036901">
    <property type="entry name" value="Asp/Orn_carbamoylTrfase_sf"/>
</dbReference>
<comment type="catalytic activity">
    <reaction evidence="27">
        <text>L-glutamine + H2O = L-glutamate + NH4(+)</text>
        <dbReference type="Rhea" id="RHEA:15889"/>
        <dbReference type="ChEBI" id="CHEBI:15377"/>
        <dbReference type="ChEBI" id="CHEBI:28938"/>
        <dbReference type="ChEBI" id="CHEBI:29985"/>
        <dbReference type="ChEBI" id="CHEBI:58359"/>
        <dbReference type="EC" id="3.5.1.2"/>
    </reaction>
</comment>
<evidence type="ECO:0000256" key="30">
    <source>
        <dbReference type="SAM" id="MobiDB-lite"/>
    </source>
</evidence>
<dbReference type="Pfam" id="PF02787">
    <property type="entry name" value="CPSase_L_D3"/>
    <property type="match status" value="1"/>
</dbReference>
<dbReference type="InterPro" id="IPR011059">
    <property type="entry name" value="Metal-dep_hydrolase_composite"/>
</dbReference>
<keyword evidence="18" id="KW-0511">Multifunctional enzyme</keyword>
<evidence type="ECO:0000256" key="14">
    <source>
        <dbReference type="ARBA" id="ARBA00022833"/>
    </source>
</evidence>
<dbReference type="Pfam" id="PF00988">
    <property type="entry name" value="CPSase_sm_chain"/>
    <property type="match status" value="1"/>
</dbReference>
<dbReference type="PRINTS" id="PR00100">
    <property type="entry name" value="AOTCASE"/>
</dbReference>
<evidence type="ECO:0000256" key="12">
    <source>
        <dbReference type="ARBA" id="ARBA00022741"/>
    </source>
</evidence>
<dbReference type="SUPFAM" id="SSF56059">
    <property type="entry name" value="Glutathione synthetase ATP-binding domain-like"/>
    <property type="match status" value="2"/>
</dbReference>
<evidence type="ECO:0000256" key="6">
    <source>
        <dbReference type="ARBA" id="ARBA00022490"/>
    </source>
</evidence>
<dbReference type="NCBIfam" id="NF009455">
    <property type="entry name" value="PRK12815.1"/>
    <property type="match status" value="1"/>
</dbReference>
<dbReference type="SUPFAM" id="SSF48108">
    <property type="entry name" value="Carbamoyl phosphate synthetase, large subunit connection domain"/>
    <property type="match status" value="1"/>
</dbReference>
<gene>
    <name evidence="33" type="ORF">GHT06_012563</name>
</gene>
<dbReference type="InterPro" id="IPR006131">
    <property type="entry name" value="Asp_carbamoyltransf_Asp/Orn-bd"/>
</dbReference>
<dbReference type="Gene3D" id="3.20.20.140">
    <property type="entry name" value="Metal-dependent hydrolases"/>
    <property type="match status" value="1"/>
</dbReference>
<dbReference type="InterPro" id="IPR002082">
    <property type="entry name" value="Asp_carbamoyltransf"/>
</dbReference>
<dbReference type="Gene3D" id="3.30.1490.20">
    <property type="entry name" value="ATP-grasp fold, A domain"/>
    <property type="match status" value="1"/>
</dbReference>
<comment type="similarity">
    <text evidence="20">In the C-terminal section; belongs to the aspartate/ornithine carbamoyltransferase superfamily. ATCase family.</text>
</comment>
<dbReference type="SUPFAM" id="SSF52021">
    <property type="entry name" value="Carbamoyl phosphate synthetase, small subunit N-terminal domain"/>
    <property type="match status" value="1"/>
</dbReference>
<dbReference type="Pfam" id="PF02729">
    <property type="entry name" value="OTCace_N"/>
    <property type="match status" value="1"/>
</dbReference>
<keyword evidence="11" id="KW-0677">Repeat</keyword>
<dbReference type="FunFam" id="3.50.30.20:FF:000002">
    <property type="entry name" value="Carbamoyl-phosphate synthase 1, mitochondrial"/>
    <property type="match status" value="1"/>
</dbReference>
<dbReference type="SUPFAM" id="SSF51556">
    <property type="entry name" value="Metallo-dependent hydrolases"/>
    <property type="match status" value="1"/>
</dbReference>
<comment type="pathway">
    <text evidence="5">Pyrimidine metabolism; UMP biosynthesis via de novo pathway; (S)-dihydroorotate from bicarbonate: step 3/3.</text>
</comment>
<keyword evidence="13" id="KW-0378">Hydrolase</keyword>
<keyword evidence="6" id="KW-0963">Cytoplasm</keyword>
<dbReference type="NCBIfam" id="TIGR00670">
    <property type="entry name" value="asp_carb_tr"/>
    <property type="match status" value="1"/>
</dbReference>
<dbReference type="InterPro" id="IPR036914">
    <property type="entry name" value="MGS-like_dom_sf"/>
</dbReference>
<dbReference type="Proteomes" id="UP000820818">
    <property type="component" value="Linkage Group LG3"/>
</dbReference>
<evidence type="ECO:0000256" key="13">
    <source>
        <dbReference type="ARBA" id="ARBA00022801"/>
    </source>
</evidence>
<dbReference type="InterPro" id="IPR006274">
    <property type="entry name" value="CarbamoylP_synth_ssu"/>
</dbReference>
<dbReference type="InterPro" id="IPR006132">
    <property type="entry name" value="Asp/Orn_carbamoyltranf_P-bd"/>
</dbReference>
<dbReference type="Gene3D" id="3.50.30.20">
    <property type="entry name" value="Carbamoyl-phosphate synthase small subunit, N-terminal domain"/>
    <property type="match status" value="1"/>
</dbReference>
<dbReference type="Gene3D" id="3.40.50.20">
    <property type="match status" value="2"/>
</dbReference>
<dbReference type="PRINTS" id="PR00099">
    <property type="entry name" value="CPSGATASE"/>
</dbReference>
<reference evidence="33 34" key="1">
    <citation type="submission" date="2022-05" db="EMBL/GenBank/DDBJ databases">
        <title>A multi-omics perspective on studying reproductive biology in Daphnia sinensis.</title>
        <authorList>
            <person name="Jia J."/>
        </authorList>
    </citation>
    <scope>NUCLEOTIDE SEQUENCE [LARGE SCALE GENOMIC DNA]</scope>
    <source>
        <strain evidence="33 34">WSL</strain>
    </source>
</reference>
<evidence type="ECO:0000259" key="31">
    <source>
        <dbReference type="PROSITE" id="PS50975"/>
    </source>
</evidence>
<dbReference type="GO" id="GO:0004070">
    <property type="term" value="F:aspartate carbamoyltransferase activity"/>
    <property type="evidence" value="ECO:0007669"/>
    <property type="project" value="UniProtKB-EC"/>
</dbReference>
<dbReference type="InterPro" id="IPR036897">
    <property type="entry name" value="CarbamoylP_synth_lsu_oligo_sf"/>
</dbReference>
<evidence type="ECO:0000256" key="27">
    <source>
        <dbReference type="ARBA" id="ARBA00049534"/>
    </source>
</evidence>
<feature type="compositionally biased region" description="Polar residues" evidence="30">
    <location>
        <begin position="1899"/>
        <end position="1908"/>
    </location>
</feature>
<dbReference type="PROSITE" id="PS00483">
    <property type="entry name" value="DIHYDROOROTASE_2"/>
    <property type="match status" value="1"/>
</dbReference>
<dbReference type="FunFam" id="3.40.50.20:FF:000002">
    <property type="entry name" value="Carbamoyl-phosphate synthase large chain"/>
    <property type="match status" value="1"/>
</dbReference>
<dbReference type="SUPFAM" id="SSF51338">
    <property type="entry name" value="Composite domain of metallo-dependent hydrolases"/>
    <property type="match status" value="1"/>
</dbReference>
<comment type="catalytic activity">
    <reaction evidence="23">
        <text>hydrogencarbonate + NH4(+) + 2 ATP = carbamoyl phosphate + 2 ADP + phosphate + 2 H(+)</text>
        <dbReference type="Rhea" id="RHEA:18029"/>
        <dbReference type="ChEBI" id="CHEBI:15378"/>
        <dbReference type="ChEBI" id="CHEBI:17544"/>
        <dbReference type="ChEBI" id="CHEBI:28938"/>
        <dbReference type="ChEBI" id="CHEBI:30616"/>
        <dbReference type="ChEBI" id="CHEBI:43474"/>
        <dbReference type="ChEBI" id="CHEBI:58228"/>
        <dbReference type="ChEBI" id="CHEBI:456216"/>
        <dbReference type="EC" id="6.3.4.16"/>
    </reaction>
</comment>
<evidence type="ECO:0000256" key="23">
    <source>
        <dbReference type="ARBA" id="ARBA00047359"/>
    </source>
</evidence>
<keyword evidence="16" id="KW-0315">Glutamine amidotransferase</keyword>
<dbReference type="Gene3D" id="3.30.470.20">
    <property type="entry name" value="ATP-grasp fold, B domain"/>
    <property type="match status" value="2"/>
</dbReference>
<comment type="catalytic activity">
    <reaction evidence="26">
        <text>carbamoyl phosphate + L-aspartate = N-carbamoyl-L-aspartate + phosphate + H(+)</text>
        <dbReference type="Rhea" id="RHEA:20013"/>
        <dbReference type="ChEBI" id="CHEBI:15378"/>
        <dbReference type="ChEBI" id="CHEBI:29991"/>
        <dbReference type="ChEBI" id="CHEBI:32814"/>
        <dbReference type="ChEBI" id="CHEBI:43474"/>
        <dbReference type="ChEBI" id="CHEBI:58228"/>
        <dbReference type="EC" id="2.1.3.2"/>
    </reaction>
</comment>
<dbReference type="FunFam" id="3.20.20.140:FF:000036">
    <property type="entry name" value="Carbamoyl-phosphate synthase large chain"/>
    <property type="match status" value="1"/>
</dbReference>
<dbReference type="PANTHER" id="PTHR11405">
    <property type="entry name" value="CARBAMOYLTRANSFERASE FAMILY MEMBER"/>
    <property type="match status" value="1"/>
</dbReference>
<keyword evidence="9" id="KW-0808">Transferase</keyword>
<dbReference type="InterPro" id="IPR005480">
    <property type="entry name" value="CPSase_lsu_oligo"/>
</dbReference>
<sequence length="2267" mass="250016">MKAVLVLENGAFFIGRHFGAPVNTSGEVVFQTGMVGYPESLTDPSYCAQILVPTYPLIGNYGVPSKELDEFQLPKWFESRRIWAAGLIVSELCEVPSHWSQDQTLDSWLKNEGIPGISGIDTRQLTQMIRQKGTVLGKIVLGEAIPKELGGWDDPNRRNLVEEVSIKTPQTYNPEGSPRICAIDCGLKYHQLRCFLSRGARVDLVPWNHPLNPSEYDGLFISNGPGDPSQCEETIANLRRLLSSSTKPIFGICLGHQLLALAAQFTTFKMKYGNRGVNQPCTHEGTGRCFITSQNHGFAVKADQPSDPEWCPLFTNANDGTNEGIVHKTLPFFSVQFHPEHMAGPEDLEDLFTVFLDAVNNSRVGNMVPCVQERIQQYLAADCKPAPKSLDGICKPRKVLLLGSGGLSIGQAGEFDYSGSQAIKALKEEGIHSILINPNIATVQTSKGMADKVYFLPITPHYVKQVIRQERPEGILLTFGGQTALNCGIELNKSGVLEKYGVKVLGTPIQSIIESEDRKLFSEKVAEVGERVAPSAAAYSLEEALEAADKLGYPVLARAAYTLGGLGSGFADNPEQLRSLAQSAFAHSNQLIIDKSLKGWKEVEYEVVRDAYNNCVTVCNMENVDPLGIHTGESIVVAPSQTLTNREYNMLRTTAIKVVRHLGVVGECNIQYALNPNSQEYYIIEVNARLSRSSALASKATGYPLAYIAAKLALGIPLPILRNSVTESTTACFEPSMDYCVVKIPRWDLSKFMRVSAKIGSSMKSVGEVMAVGRRFEEAFQKAMRMVDENVLGFDPNLNTVSDVELESPTDKRMFVLAAALKRGYTVDRLYELTKIDRWFLVKMQNIIGCYNNLESQSEKELTSELLLEAKQMGFSDKQIASCIGSTELAIRSKRDEYAITPFVKQIDTVAAEWPAHTNYLYLTYNGSSHDLTFPGGYTMVIGSGVYRIGSSVEFDWCAVGCLRELRNLGRKTVMINYNPETVSTDYDMCDRLYFEEITFEVVMDIYTMEAPEGVILSMGGQLPNNIAMELHRQRAKILGTLPESIDCAENRFKFSRMLDRIGILQPRWKELTNLKLAIEFCEDVGFPCLVRPSYVLSGAAMNVAHTPQDLETYLSKASSISKEHPVVISKFILEAKEIDVDAVAQDGQLLCMAVSEHVENAGVHSGDATLVTPPQDLNNETLTKIQNICRAIAMSLEVSGPFNMQLIAKDNELQVIECNLRVSRSFPFVSKTLEHDFIAMATRVIVGQRVDPVDVLRGCDKVGVKVPQFSFSRLAGADVMLGVEMASTGEVACFGENRYEAYLKALMSTGMAIPKNSILLSVGSYKHKNEMLPSVRTLEKLGYKLYASLGTADFYNDHGITVESIEWAYDDIGEITSKGQLNNMADFLAHKQLDLVINLPMRHGGARRVSSFSTHGYRTRRMAVDYAVPLITDIKCAKLLVEALRLVGKAPKLKPHVDCMTSRRLVRIPGLIDVHVHLREPGGTHKEDFSSGTAAALSGGVTMVLAMPNTQPTITDKAALHLIKELAKKGARCDYGIYMGASATNFEEIIELAPHVVGLKMYLNETFTTLKLDGIQQWLKHFEHWPKGVPICVHAEGRTTAAIILLASLNNRSVHVCHVATRDEIEIIKAAKKKGLPVTCEVCPHHLFLTANDMSTFGGKGEVRPRLASPEDQQALWDNLDVIDCFATDHAPHTLEEKMSDNSPPGYPGLETMLPLLLTAVNKGQLTLQDVVNKCHHNPKRIFKLPDQSNTYVEIDLEEDWVLPAANVFSKAKWSPFAGRKVKGAVKRVVLHGEVVYIDGSIIAQPGFGQDVREPVDQSNFSIPHMEFSDLGDPRVTRSGAYASSGSQTSGAGEDDVHFHRHTSETRELYGQMFSELGIPKIRSLSVGPTLPTLRVSHPQQHLNDSSPVGRPVSPASRAYDSSILSPPQVKGISARPVSPAAPQPTSSSFSGSAALHHHGLQGQCILTVDMFSKEQLNAIFNLAQTFRLCVQKERSLDHILKGKIMASIFYEVSTRTSCSFSAAMQRLGGRVIYMDESSSSAKKGETLEDSITVMASYSDVVVLRHPEPGAVGRAAGRSSRPLINAGDGTGEHPTQALLDVFTIREEIGTVNGLTITMVGDLKHGRTVHSLARLLTLYNVHLRYVSPANLGMPNEVMDYIGSRGIPQTNFSSLEDALPETDVLYMTRIQRERFATQEEYDKACGHFVVTPHLMRLAKRRMVVMHPLPRVFEISPDFDSDPRAAYFRQAEAGMYVRMAILAMVLGKC</sequence>
<evidence type="ECO:0000256" key="1">
    <source>
        <dbReference type="ARBA" id="ARBA00001947"/>
    </source>
</evidence>
<dbReference type="InterPro" id="IPR036480">
    <property type="entry name" value="CarbP_synth_ssu_N_sf"/>
</dbReference>
<keyword evidence="7" id="KW-0597">Phosphoprotein</keyword>
<evidence type="ECO:0000256" key="15">
    <source>
        <dbReference type="ARBA" id="ARBA00022840"/>
    </source>
</evidence>
<dbReference type="InterPro" id="IPR006130">
    <property type="entry name" value="Asp/Orn_carbamoylTrfase"/>
</dbReference>
<dbReference type="SUPFAM" id="SSF52440">
    <property type="entry name" value="PreATP-grasp domain"/>
    <property type="match status" value="2"/>
</dbReference>
<dbReference type="SUPFAM" id="SSF53671">
    <property type="entry name" value="Aspartate/ornithine carbamoyltransferase"/>
    <property type="match status" value="1"/>
</dbReference>
<comment type="similarity">
    <text evidence="21">In the N-terminal section; belongs to the CarA family.</text>
</comment>
<dbReference type="CDD" id="cd01316">
    <property type="entry name" value="CAD_DHOase"/>
    <property type="match status" value="1"/>
</dbReference>
<dbReference type="Pfam" id="PF01979">
    <property type="entry name" value="Amidohydro_1"/>
    <property type="match status" value="1"/>
</dbReference>
<dbReference type="GO" id="GO:0005829">
    <property type="term" value="C:cytosol"/>
    <property type="evidence" value="ECO:0007669"/>
    <property type="project" value="TreeGrafter"/>
</dbReference>
<dbReference type="NCBIfam" id="NF002032">
    <property type="entry name" value="PRK00856.1"/>
    <property type="match status" value="1"/>
</dbReference>
<dbReference type="SMART" id="SM00851">
    <property type="entry name" value="MGS"/>
    <property type="match status" value="1"/>
</dbReference>
<dbReference type="GO" id="GO:0016597">
    <property type="term" value="F:amino acid binding"/>
    <property type="evidence" value="ECO:0007669"/>
    <property type="project" value="InterPro"/>
</dbReference>
<dbReference type="FunFam" id="3.40.50.1370:FF:000002">
    <property type="entry name" value="Aspartate carbamoyltransferase 2"/>
    <property type="match status" value="1"/>
</dbReference>
<dbReference type="EMBL" id="WJBH02000003">
    <property type="protein sequence ID" value="KAI9561604.1"/>
    <property type="molecule type" value="Genomic_DNA"/>
</dbReference>
<keyword evidence="12 29" id="KW-0547">Nucleotide-binding</keyword>